<evidence type="ECO:0000313" key="3">
    <source>
        <dbReference type="EMBL" id="GLB82708.1"/>
    </source>
</evidence>
<organism evidence="4 5">
    <name type="scientific">Mycobacterium kiyosense</name>
    <dbReference type="NCBI Taxonomy" id="2871094"/>
    <lineage>
        <taxon>Bacteria</taxon>
        <taxon>Bacillati</taxon>
        <taxon>Actinomycetota</taxon>
        <taxon>Actinomycetes</taxon>
        <taxon>Mycobacteriales</taxon>
        <taxon>Mycobacteriaceae</taxon>
        <taxon>Mycobacterium</taxon>
    </lineage>
</organism>
<proteinExistence type="predicted"/>
<dbReference type="Pfam" id="PF05065">
    <property type="entry name" value="Phage_capsid"/>
    <property type="match status" value="1"/>
</dbReference>
<dbReference type="InterPro" id="IPR054612">
    <property type="entry name" value="Phage_capsid-like_C"/>
</dbReference>
<dbReference type="Gene3D" id="3.30.2400.10">
    <property type="entry name" value="Major capsid protein gp5"/>
    <property type="match status" value="1"/>
</dbReference>
<reference evidence="4" key="1">
    <citation type="submission" date="2022-08" db="EMBL/GenBank/DDBJ databases">
        <title>Mycobacterium kiyosense sp. nov., scotochromogenic slow-glowing species isolated from respiratory specimens.</title>
        <authorList>
            <person name="Fukano H."/>
            <person name="Kazumi Y."/>
            <person name="Sakagami N."/>
            <person name="Ato M."/>
            <person name="Mitarai S."/>
            <person name="Hoshino Y."/>
        </authorList>
    </citation>
    <scope>NUCLEOTIDE SEQUENCE</scope>
    <source>
        <strain evidence="4">1413</strain>
        <strain evidence="3">SRL2020-028</strain>
    </source>
</reference>
<dbReference type="Proteomes" id="UP001064782">
    <property type="component" value="Unassembled WGS sequence"/>
</dbReference>
<dbReference type="GeneID" id="83630214"/>
<dbReference type="InterPro" id="IPR024455">
    <property type="entry name" value="Phage_capsid"/>
</dbReference>
<dbReference type="AlphaFoldDB" id="A0A9P3Q6Z6"/>
<evidence type="ECO:0000313" key="5">
    <source>
        <dbReference type="Proteomes" id="UP001064782"/>
    </source>
</evidence>
<dbReference type="EMBL" id="BRZI01000019">
    <property type="protein sequence ID" value="GLD30979.1"/>
    <property type="molecule type" value="Genomic_DNA"/>
</dbReference>
<comment type="caution">
    <text evidence="4">The sequence shown here is derived from an EMBL/GenBank/DDBJ whole genome shotgun (WGS) entry which is preliminary data.</text>
</comment>
<dbReference type="Gene3D" id="3.30.2320.10">
    <property type="entry name" value="hypothetical protein PF0899 domain"/>
    <property type="match status" value="1"/>
</dbReference>
<evidence type="ECO:0000256" key="1">
    <source>
        <dbReference type="ARBA" id="ARBA00004328"/>
    </source>
</evidence>
<protein>
    <recommendedName>
        <fullName evidence="2">Phage capsid-like C-terminal domain-containing protein</fullName>
    </recommendedName>
</protein>
<evidence type="ECO:0000313" key="4">
    <source>
        <dbReference type="EMBL" id="GLD30979.1"/>
    </source>
</evidence>
<name>A0A9P3Q6Z6_9MYCO</name>
<accession>A0A9P3Q6Z6</accession>
<dbReference type="RefSeq" id="WP_255730797.1">
    <property type="nucleotide sequence ID" value="NZ_BRXE01000015.1"/>
</dbReference>
<evidence type="ECO:0000259" key="2">
    <source>
        <dbReference type="Pfam" id="PF05065"/>
    </source>
</evidence>
<dbReference type="Proteomes" id="UP001165663">
    <property type="component" value="Unassembled WGS sequence"/>
</dbReference>
<dbReference type="NCBIfam" id="TIGR01554">
    <property type="entry name" value="major_cap_HK97"/>
    <property type="match status" value="1"/>
</dbReference>
<dbReference type="SUPFAM" id="SSF56563">
    <property type="entry name" value="Major capsid protein gp5"/>
    <property type="match status" value="1"/>
</dbReference>
<dbReference type="EMBL" id="BRXE01000015">
    <property type="protein sequence ID" value="GLB82708.1"/>
    <property type="molecule type" value="Genomic_DNA"/>
</dbReference>
<sequence>MTNTTVNSTSILTPEQVGELVIKPLLAQSVAAQVSTVVRTDSNQYRVPIVAADPDTSWTPEGTEITADDLDLAELVITPKKVAGLTVVSNELLADSSEDAAKLVGSRLVNSLRRKVDAAYFSASTPNGPSGVPSLVGNGVTNGFTGTANAFGSNLDVFGDLASQVEIAGGKLTAWAVNPFYGALLGKIKEATGSNKPLLGPDPSQQYRRVVGGVPVLHTPDIASAVMWGITKEYSLFVLRQDADVQVDSSAFFTSDRTAIRCTLRVGFGFPHPAAIAQLRLATS</sequence>
<comment type="subcellular location">
    <subcellularLocation>
        <location evidence="1">Virion</location>
    </subcellularLocation>
</comment>
<keyword evidence="5" id="KW-1185">Reference proteome</keyword>
<feature type="domain" description="Phage capsid-like C-terminal" evidence="2">
    <location>
        <begin position="11"/>
        <end position="279"/>
    </location>
</feature>
<gene>
    <name evidence="4" type="ORF">Mkiyose1413_28620</name>
    <name evidence="3" type="ORF">SRL2020028_19640</name>
</gene>